<evidence type="ECO:0000256" key="11">
    <source>
        <dbReference type="SAM" id="Phobius"/>
    </source>
</evidence>
<keyword evidence="15" id="KW-1185">Reference proteome</keyword>
<evidence type="ECO:0000256" key="9">
    <source>
        <dbReference type="PIRSR" id="PIRSR037471-1"/>
    </source>
</evidence>
<dbReference type="OrthoDB" id="19261at2759"/>
<feature type="signal peptide" evidence="12">
    <location>
        <begin position="1"/>
        <end position="30"/>
    </location>
</feature>
<feature type="binding site" description="axial binding residue" evidence="9">
    <location>
        <position position="296"/>
    </location>
    <ligand>
        <name>heme b</name>
        <dbReference type="ChEBI" id="CHEBI:60344"/>
        <label>1</label>
    </ligand>
    <ligandPart>
        <name>Fe</name>
        <dbReference type="ChEBI" id="CHEBI:18248"/>
    </ligandPart>
</feature>
<keyword evidence="2 8" id="KW-0813">Transport</keyword>
<evidence type="ECO:0000256" key="5">
    <source>
        <dbReference type="ARBA" id="ARBA00022982"/>
    </source>
</evidence>
<evidence type="ECO:0000256" key="1">
    <source>
        <dbReference type="ARBA" id="ARBA00004370"/>
    </source>
</evidence>
<accession>A0A1S2XM28</accession>
<keyword evidence="9" id="KW-0479">Metal-binding</keyword>
<keyword evidence="9" id="KW-0408">Iron</keyword>
<evidence type="ECO:0000256" key="10">
    <source>
        <dbReference type="SAM" id="MobiDB-lite"/>
    </source>
</evidence>
<sequence>MKIKKTMSSSTLSTIMIISFLFFTIIDVKAQSCSDEFTKIVERKNITECKILRTLGAEFGWKCYNGTNSTTILEILFGAYLESSEGWIAWGVNPGKRAEMVGTKALIGVKKHDSSMMLNTYDVTKETKRGCALVPMRDIGLNVSSMSTQNEGSNFYTIYAKLVLPSDVYNITRLNHVWQIGYEINNGKPLNHPTTLHNVDSSETIDLTSISGRSTGQYRSFLRSVHGVLNIIGWGTMLPIGVIIPRYFRVFPFHRDPLWFQLHVGCQLTGFLIGTSGWIIGLVLGHSSRYYIFHTHRDFGILIFTFSTIQMLAFRLKPKDTDDYRKYWNMYHHFLGYGLLTIIVINIFKGINILNGGSKWKWSYIGILICLGAIAFGLELTTWIKFFIEKYNKTKSNNSTVQPNKDTLEDASDKKKQKE</sequence>
<proteinExistence type="predicted"/>
<feature type="transmembrane region" description="Helical" evidence="11">
    <location>
        <begin position="227"/>
        <end position="248"/>
    </location>
</feature>
<keyword evidence="5 8" id="KW-0249">Electron transport</keyword>
<feature type="binding site" description="axial binding residue" evidence="9">
    <location>
        <position position="226"/>
    </location>
    <ligand>
        <name>heme b</name>
        <dbReference type="ChEBI" id="CHEBI:60344"/>
        <label>1</label>
    </ligand>
    <ligandPart>
        <name>Fe</name>
        <dbReference type="ChEBI" id="CHEBI:18248"/>
    </ligandPart>
</feature>
<keyword evidence="4 12" id="KW-0732">Signal</keyword>
<dbReference type="InterPro" id="IPR005018">
    <property type="entry name" value="DOMON_domain"/>
</dbReference>
<dbReference type="PaxDb" id="3827-XP_004491418.1"/>
<dbReference type="eggNOG" id="KOG4293">
    <property type="taxonomic scope" value="Eukaryota"/>
</dbReference>
<reference evidence="15" key="1">
    <citation type="journal article" date="2013" name="Nat. Biotechnol.">
        <title>Draft genome sequence of chickpea (Cicer arietinum) provides a resource for trait improvement.</title>
        <authorList>
            <person name="Varshney R.K."/>
            <person name="Song C."/>
            <person name="Saxena R.K."/>
            <person name="Azam S."/>
            <person name="Yu S."/>
            <person name="Sharpe A.G."/>
            <person name="Cannon S."/>
            <person name="Baek J."/>
            <person name="Rosen B.D."/>
            <person name="Tar'an B."/>
            <person name="Millan T."/>
            <person name="Zhang X."/>
            <person name="Ramsay L.D."/>
            <person name="Iwata A."/>
            <person name="Wang Y."/>
            <person name="Nelson W."/>
            <person name="Farmer A.D."/>
            <person name="Gaur P.M."/>
            <person name="Soderlund C."/>
            <person name="Penmetsa R.V."/>
            <person name="Xu C."/>
            <person name="Bharti A.K."/>
            <person name="He W."/>
            <person name="Winter P."/>
            <person name="Zhao S."/>
            <person name="Hane J.K."/>
            <person name="Carrasquilla-Garcia N."/>
            <person name="Condie J.A."/>
            <person name="Upadhyaya H.D."/>
            <person name="Luo M.C."/>
            <person name="Thudi M."/>
            <person name="Gowda C.L."/>
            <person name="Singh N.P."/>
            <person name="Lichtenzveig J."/>
            <person name="Gali K.K."/>
            <person name="Rubio J."/>
            <person name="Nadarajan N."/>
            <person name="Dolezel J."/>
            <person name="Bansal K.C."/>
            <person name="Xu X."/>
            <person name="Edwards D."/>
            <person name="Zhang G."/>
            <person name="Kahl G."/>
            <person name="Gil J."/>
            <person name="Singh K.B."/>
            <person name="Datta S.K."/>
            <person name="Jackson S.A."/>
            <person name="Wang J."/>
            <person name="Cook D.R."/>
        </authorList>
    </citation>
    <scope>NUCLEOTIDE SEQUENCE [LARGE SCALE GENOMIC DNA]</scope>
    <source>
        <strain evidence="15">cv. CDC Frontier</strain>
    </source>
</reference>
<feature type="domain" description="DOMON" evidence="13">
    <location>
        <begin position="55"/>
        <end position="181"/>
    </location>
</feature>
<feature type="compositionally biased region" description="Polar residues" evidence="10">
    <location>
        <begin position="396"/>
        <end position="405"/>
    </location>
</feature>
<evidence type="ECO:0000256" key="12">
    <source>
        <dbReference type="SAM" id="SignalP"/>
    </source>
</evidence>
<dbReference type="RefSeq" id="XP_004491418.1">
    <property type="nucleotide sequence ID" value="XM_004491361.3"/>
</dbReference>
<evidence type="ECO:0000256" key="2">
    <source>
        <dbReference type="ARBA" id="ARBA00022448"/>
    </source>
</evidence>
<keyword evidence="3 11" id="KW-0812">Transmembrane</keyword>
<feature type="binding site" description="axial binding residue" evidence="9">
    <location>
        <position position="263"/>
    </location>
    <ligand>
        <name>heme b</name>
        <dbReference type="ChEBI" id="CHEBI:60344"/>
        <label>1</label>
    </ligand>
    <ligandPart>
        <name>Fe</name>
        <dbReference type="ChEBI" id="CHEBI:18248"/>
    </ligandPart>
</feature>
<name>A0A1S2XM28_CICAR</name>
<feature type="transmembrane region" description="Helical" evidence="11">
    <location>
        <begin position="334"/>
        <end position="351"/>
    </location>
</feature>
<reference evidence="16" key="2">
    <citation type="submission" date="2025-08" db="UniProtKB">
        <authorList>
            <consortium name="RefSeq"/>
        </authorList>
    </citation>
    <scope>IDENTIFICATION</scope>
    <source>
        <tissue evidence="16">Etiolated seedlings</tissue>
    </source>
</reference>
<dbReference type="KEGG" id="cam:101511510"/>
<evidence type="ECO:0000256" key="7">
    <source>
        <dbReference type="ARBA" id="ARBA00023136"/>
    </source>
</evidence>
<feature type="region of interest" description="Disordered" evidence="10">
    <location>
        <begin position="396"/>
        <end position="419"/>
    </location>
</feature>
<feature type="compositionally biased region" description="Basic and acidic residues" evidence="10">
    <location>
        <begin position="406"/>
        <end position="419"/>
    </location>
</feature>
<dbReference type="PANTHER" id="PTHR23130">
    <property type="entry name" value="CYTOCHROME B561 AND DOMON DOMAIN-CONTAINING PROTEIN"/>
    <property type="match status" value="1"/>
</dbReference>
<evidence type="ECO:0000256" key="4">
    <source>
        <dbReference type="ARBA" id="ARBA00022729"/>
    </source>
</evidence>
<dbReference type="InterPro" id="IPR017214">
    <property type="entry name" value="UCP037471"/>
</dbReference>
<feature type="transmembrane region" description="Helical" evidence="11">
    <location>
        <begin position="296"/>
        <end position="314"/>
    </location>
</feature>
<gene>
    <name evidence="16" type="primary">LOC101511510</name>
</gene>
<dbReference type="InterPro" id="IPR006593">
    <property type="entry name" value="Cyt_b561/ferric_Rdtase_TM"/>
</dbReference>
<evidence type="ECO:0000259" key="14">
    <source>
        <dbReference type="PROSITE" id="PS50939"/>
    </source>
</evidence>
<dbReference type="GeneID" id="101511510"/>
<feature type="transmembrane region" description="Helical" evidence="11">
    <location>
        <begin position="260"/>
        <end position="284"/>
    </location>
</feature>
<keyword evidence="6 11" id="KW-1133">Transmembrane helix</keyword>
<dbReference type="CDD" id="cd08760">
    <property type="entry name" value="Cyt_b561_FRRS1_like"/>
    <property type="match status" value="1"/>
</dbReference>
<keyword evidence="7 8" id="KW-0472">Membrane</keyword>
<dbReference type="Pfam" id="PF04526">
    <property type="entry name" value="DUF568"/>
    <property type="match status" value="1"/>
</dbReference>
<dbReference type="PIRSF" id="PIRSF037471">
    <property type="entry name" value="UCP037471"/>
    <property type="match status" value="1"/>
</dbReference>
<dbReference type="Proteomes" id="UP000087171">
    <property type="component" value="Chromosome Ca2"/>
</dbReference>
<dbReference type="GO" id="GO:0046872">
    <property type="term" value="F:metal ion binding"/>
    <property type="evidence" value="ECO:0007669"/>
    <property type="project" value="UniProtKB-KW"/>
</dbReference>
<evidence type="ECO:0000313" key="15">
    <source>
        <dbReference type="Proteomes" id="UP000087171"/>
    </source>
</evidence>
<dbReference type="InterPro" id="IPR045265">
    <property type="entry name" value="AIR12_DOMON"/>
</dbReference>
<feature type="binding site" description="axial binding residue" evidence="9">
    <location>
        <position position="332"/>
    </location>
    <ligand>
        <name>heme b</name>
        <dbReference type="ChEBI" id="CHEBI:60344"/>
        <label>1</label>
    </ligand>
    <ligandPart>
        <name>Fe</name>
        <dbReference type="ChEBI" id="CHEBI:18248"/>
    </ligandPart>
</feature>
<dbReference type="AlphaFoldDB" id="A0A1S2XM28"/>
<dbReference type="Gene3D" id="1.20.120.1770">
    <property type="match status" value="1"/>
</dbReference>
<dbReference type="PROSITE" id="PS50836">
    <property type="entry name" value="DOMON"/>
    <property type="match status" value="1"/>
</dbReference>
<dbReference type="GO" id="GO:0016020">
    <property type="term" value="C:membrane"/>
    <property type="evidence" value="ECO:0007669"/>
    <property type="project" value="UniProtKB-SubCell"/>
</dbReference>
<evidence type="ECO:0000313" key="16">
    <source>
        <dbReference type="RefSeq" id="XP_004491418.1"/>
    </source>
</evidence>
<dbReference type="SMART" id="SM00665">
    <property type="entry name" value="B561"/>
    <property type="match status" value="1"/>
</dbReference>
<dbReference type="STRING" id="3827.A0A1S2XM28"/>
<organism evidence="15 16">
    <name type="scientific">Cicer arietinum</name>
    <name type="common">Chickpea</name>
    <name type="synonym">Garbanzo</name>
    <dbReference type="NCBI Taxonomy" id="3827"/>
    <lineage>
        <taxon>Eukaryota</taxon>
        <taxon>Viridiplantae</taxon>
        <taxon>Streptophyta</taxon>
        <taxon>Embryophyta</taxon>
        <taxon>Tracheophyta</taxon>
        <taxon>Spermatophyta</taxon>
        <taxon>Magnoliopsida</taxon>
        <taxon>eudicotyledons</taxon>
        <taxon>Gunneridae</taxon>
        <taxon>Pentapetalae</taxon>
        <taxon>rosids</taxon>
        <taxon>fabids</taxon>
        <taxon>Fabales</taxon>
        <taxon>Fabaceae</taxon>
        <taxon>Papilionoideae</taxon>
        <taxon>50 kb inversion clade</taxon>
        <taxon>NPAAA clade</taxon>
        <taxon>Hologalegina</taxon>
        <taxon>IRL clade</taxon>
        <taxon>Cicereae</taxon>
        <taxon>Cicer</taxon>
    </lineage>
</organism>
<protein>
    <recommendedName>
        <fullName evidence="8">Cytochrome b561 and DOMON domain-containing protein</fullName>
    </recommendedName>
</protein>
<comment type="subcellular location">
    <subcellularLocation>
        <location evidence="1">Membrane</location>
    </subcellularLocation>
</comment>
<evidence type="ECO:0000256" key="6">
    <source>
        <dbReference type="ARBA" id="ARBA00022989"/>
    </source>
</evidence>
<evidence type="ECO:0000256" key="8">
    <source>
        <dbReference type="PIRNR" id="PIRNR037471"/>
    </source>
</evidence>
<feature type="domain" description="Cytochrome b561" evidence="14">
    <location>
        <begin position="190"/>
        <end position="387"/>
    </location>
</feature>
<dbReference type="PANTHER" id="PTHR23130:SF175">
    <property type="entry name" value="CYTOCHROME B561 AND DOMON DOMAIN-CONTAINING PROTEIN"/>
    <property type="match status" value="1"/>
</dbReference>
<comment type="cofactor">
    <cofactor evidence="8">
        <name>heme b</name>
        <dbReference type="ChEBI" id="CHEBI:60344"/>
    </cofactor>
    <text evidence="8">Binds 2 heme b groups non-covalently.</text>
</comment>
<evidence type="ECO:0000256" key="3">
    <source>
        <dbReference type="ARBA" id="ARBA00022692"/>
    </source>
</evidence>
<feature type="transmembrane region" description="Helical" evidence="11">
    <location>
        <begin position="363"/>
        <end position="388"/>
    </location>
</feature>
<dbReference type="PROSITE" id="PS50939">
    <property type="entry name" value="CYTOCHROME_B561"/>
    <property type="match status" value="1"/>
</dbReference>
<feature type="chain" id="PRO_5010277072" description="Cytochrome b561 and DOMON domain-containing protein" evidence="12">
    <location>
        <begin position="31"/>
        <end position="419"/>
    </location>
</feature>
<evidence type="ECO:0000259" key="13">
    <source>
        <dbReference type="PROSITE" id="PS50836"/>
    </source>
</evidence>